<reference evidence="3" key="2">
    <citation type="submission" date="2025-08" db="UniProtKB">
        <authorList>
            <consortium name="RefSeq"/>
        </authorList>
    </citation>
    <scope>IDENTIFICATION</scope>
</reference>
<evidence type="ECO:0000313" key="3">
    <source>
        <dbReference type="RefSeq" id="XP_070854576.1"/>
    </source>
</evidence>
<gene>
    <name evidence="3" type="primary">LOC139354227</name>
</gene>
<sequence>MKNDAYSKLFPIIVGFHRQEPIPQQGKSAEDLLEYPSGRNMPSGTAGRVKESEPPVIRSPTSSPSRNHRTQPPPASWKLKLQDALAAIARMLGDFLQHQRNDPVSNSAPTPSRPMLESELDIKWLGQNGEASKETLIY</sequence>
<organism evidence="2 3">
    <name type="scientific">Drosophila suzukii</name>
    <name type="common">Spotted-wing drosophila fruit fly</name>
    <dbReference type="NCBI Taxonomy" id="28584"/>
    <lineage>
        <taxon>Eukaryota</taxon>
        <taxon>Metazoa</taxon>
        <taxon>Ecdysozoa</taxon>
        <taxon>Arthropoda</taxon>
        <taxon>Hexapoda</taxon>
        <taxon>Insecta</taxon>
        <taxon>Pterygota</taxon>
        <taxon>Neoptera</taxon>
        <taxon>Endopterygota</taxon>
        <taxon>Diptera</taxon>
        <taxon>Brachycera</taxon>
        <taxon>Muscomorpha</taxon>
        <taxon>Ephydroidea</taxon>
        <taxon>Drosophilidae</taxon>
        <taxon>Drosophila</taxon>
        <taxon>Sophophora</taxon>
    </lineage>
</organism>
<evidence type="ECO:0000256" key="1">
    <source>
        <dbReference type="SAM" id="MobiDB-lite"/>
    </source>
</evidence>
<dbReference type="RefSeq" id="XP_070854576.1">
    <property type="nucleotide sequence ID" value="XM_070998475.1"/>
</dbReference>
<dbReference type="GeneID" id="139354227"/>
<dbReference type="Proteomes" id="UP001652628">
    <property type="component" value="Chromosome 2"/>
</dbReference>
<proteinExistence type="predicted"/>
<feature type="region of interest" description="Disordered" evidence="1">
    <location>
        <begin position="17"/>
        <end position="77"/>
    </location>
</feature>
<name>A0ABM4TX80_DROSZ</name>
<protein>
    <submittedName>
        <fullName evidence="3">Uncharacterized protein</fullName>
    </submittedName>
</protein>
<accession>A0ABM4TX80</accession>
<evidence type="ECO:0000313" key="2">
    <source>
        <dbReference type="Proteomes" id="UP001652628"/>
    </source>
</evidence>
<keyword evidence="2" id="KW-1185">Reference proteome</keyword>
<reference evidence="2" key="1">
    <citation type="submission" date="2025-05" db="UniProtKB">
        <authorList>
            <consortium name="RefSeq"/>
        </authorList>
    </citation>
    <scope>NUCLEOTIDE SEQUENCE [LARGE SCALE GENOMIC DNA]</scope>
</reference>